<accession>A0A1K2HK47</accession>
<dbReference type="RefSeq" id="WP_072428665.1">
    <property type="nucleotide sequence ID" value="NZ_FPKR01000008.1"/>
</dbReference>
<dbReference type="CDD" id="cd00130">
    <property type="entry name" value="PAS"/>
    <property type="match status" value="1"/>
</dbReference>
<evidence type="ECO:0000259" key="4">
    <source>
        <dbReference type="PROSITE" id="PS50887"/>
    </source>
</evidence>
<dbReference type="NCBIfam" id="TIGR00229">
    <property type="entry name" value="sensory_box"/>
    <property type="match status" value="1"/>
</dbReference>
<keyword evidence="6" id="KW-1185">Reference proteome</keyword>
<dbReference type="InterPro" id="IPR029787">
    <property type="entry name" value="Nucleotide_cyclase"/>
</dbReference>
<protein>
    <submittedName>
        <fullName evidence="5">PAS domain S-box-containing protein/diguanylate cyclase (GGDEF) domain-containing protein</fullName>
    </submittedName>
</protein>
<dbReference type="InterPro" id="IPR000160">
    <property type="entry name" value="GGDEF_dom"/>
</dbReference>
<gene>
    <name evidence="5" type="ORF">SAMN02745887_02146</name>
</gene>
<feature type="domain" description="GGDEF" evidence="4">
    <location>
        <begin position="190"/>
        <end position="322"/>
    </location>
</feature>
<dbReference type="PROSITE" id="PS50112">
    <property type="entry name" value="PAS"/>
    <property type="match status" value="1"/>
</dbReference>
<dbReference type="NCBIfam" id="TIGR00254">
    <property type="entry name" value="GGDEF"/>
    <property type="match status" value="1"/>
</dbReference>
<dbReference type="Gene3D" id="3.20.20.450">
    <property type="entry name" value="EAL domain"/>
    <property type="match status" value="1"/>
</dbReference>
<dbReference type="STRING" id="1121279.SAMN02745887_02146"/>
<feature type="domain" description="EAL" evidence="3">
    <location>
        <begin position="331"/>
        <end position="585"/>
    </location>
</feature>
<dbReference type="InterPro" id="IPR000700">
    <property type="entry name" value="PAS-assoc_C"/>
</dbReference>
<dbReference type="CDD" id="cd01949">
    <property type="entry name" value="GGDEF"/>
    <property type="match status" value="1"/>
</dbReference>
<sequence length="589" mass="65331">MAYLVLLILAMLLGGLLAALWLRRRPAPEVEGRQRGLLAQQLALMDSIDDLAWLKDTESRFVLVNRKFASVFNCTPDSLIGKTDRDLSPPEMAEHFLAEDREVMQSGQPKRVVEKIHREEGGFGWAETIKVPVFDETGSLIGTAGVARDITARKAAEEQISQQARHDPLTGLPNRLYLAERFEQYRAEHAQFAVLFLDLDNFKLINDTDGHTVGDALLQQIALRLRGEVEDSGFVCRHGGDEFLILYPSPHPLEVESFAQRVARALVRPYLIAGNEYVISASIGMASFPAQGEDRLTLIKHADIAMYEAKRQGRNRFTWFAAPLAEQAAHKRKVEMQLRAALEHESLSLHFQPLIDLASGRIIGAEALVRMRAADGSLVSPASFIPLAEETGLILPLGDWILSAALRQLAQWRRAGWDDFVLAVNISGIQFRQSQFVPRLAEMLEVCAVPGRFLELELTEGVLAEQSVDAIAGLQQLKALGVRLAIDDFGTGYSSLSYLKRLPIDRLKIDRSFVDDLPGHAGDVAITRSIVHIARAFDLAVTAEGVENQAQRDFLRELGCQSAQGYWFSKPVPAEALEVLLREGHGRPA</sequence>
<dbReference type="PANTHER" id="PTHR44757:SF2">
    <property type="entry name" value="BIOFILM ARCHITECTURE MAINTENANCE PROTEIN MBAA"/>
    <property type="match status" value="1"/>
</dbReference>
<evidence type="ECO:0000259" key="1">
    <source>
        <dbReference type="PROSITE" id="PS50112"/>
    </source>
</evidence>
<dbReference type="InterPro" id="IPR000014">
    <property type="entry name" value="PAS"/>
</dbReference>
<dbReference type="Gene3D" id="3.30.70.270">
    <property type="match status" value="1"/>
</dbReference>
<reference evidence="5 6" key="1">
    <citation type="submission" date="2016-11" db="EMBL/GenBank/DDBJ databases">
        <authorList>
            <person name="Jaros S."/>
            <person name="Januszkiewicz K."/>
            <person name="Wedrychowicz H."/>
        </authorList>
    </citation>
    <scope>NUCLEOTIDE SEQUENCE [LARGE SCALE GENOMIC DNA]</scope>
    <source>
        <strain evidence="5 6">DSM 18899</strain>
    </source>
</reference>
<dbReference type="PROSITE" id="PS50883">
    <property type="entry name" value="EAL"/>
    <property type="match status" value="1"/>
</dbReference>
<dbReference type="Gene3D" id="3.30.450.20">
    <property type="entry name" value="PAS domain"/>
    <property type="match status" value="1"/>
</dbReference>
<dbReference type="PROSITE" id="PS50113">
    <property type="entry name" value="PAC"/>
    <property type="match status" value="1"/>
</dbReference>
<organism evidence="5 6">
    <name type="scientific">Chitinimonas taiwanensis DSM 18899</name>
    <dbReference type="NCBI Taxonomy" id="1121279"/>
    <lineage>
        <taxon>Bacteria</taxon>
        <taxon>Pseudomonadati</taxon>
        <taxon>Pseudomonadota</taxon>
        <taxon>Betaproteobacteria</taxon>
        <taxon>Neisseriales</taxon>
        <taxon>Chitinibacteraceae</taxon>
        <taxon>Chitinimonas</taxon>
    </lineage>
</organism>
<dbReference type="SUPFAM" id="SSF141868">
    <property type="entry name" value="EAL domain-like"/>
    <property type="match status" value="1"/>
</dbReference>
<dbReference type="Proteomes" id="UP000186513">
    <property type="component" value="Unassembled WGS sequence"/>
</dbReference>
<dbReference type="PROSITE" id="PS50887">
    <property type="entry name" value="GGDEF"/>
    <property type="match status" value="1"/>
</dbReference>
<dbReference type="InterPro" id="IPR043128">
    <property type="entry name" value="Rev_trsase/Diguanyl_cyclase"/>
</dbReference>
<feature type="domain" description="PAC" evidence="2">
    <location>
        <begin position="110"/>
        <end position="162"/>
    </location>
</feature>
<dbReference type="SUPFAM" id="SSF55785">
    <property type="entry name" value="PYP-like sensor domain (PAS domain)"/>
    <property type="match status" value="1"/>
</dbReference>
<dbReference type="SMART" id="SM00052">
    <property type="entry name" value="EAL"/>
    <property type="match status" value="1"/>
</dbReference>
<dbReference type="AlphaFoldDB" id="A0A1K2HK47"/>
<evidence type="ECO:0000259" key="3">
    <source>
        <dbReference type="PROSITE" id="PS50883"/>
    </source>
</evidence>
<dbReference type="OrthoDB" id="9813903at2"/>
<feature type="domain" description="PAS" evidence="1">
    <location>
        <begin position="44"/>
        <end position="107"/>
    </location>
</feature>
<evidence type="ECO:0000259" key="2">
    <source>
        <dbReference type="PROSITE" id="PS50113"/>
    </source>
</evidence>
<dbReference type="SMART" id="SM00091">
    <property type="entry name" value="PAS"/>
    <property type="match status" value="1"/>
</dbReference>
<dbReference type="EMBL" id="FPKR01000008">
    <property type="protein sequence ID" value="SFZ76913.1"/>
    <property type="molecule type" value="Genomic_DNA"/>
</dbReference>
<dbReference type="Pfam" id="PF00563">
    <property type="entry name" value="EAL"/>
    <property type="match status" value="1"/>
</dbReference>
<evidence type="ECO:0000313" key="6">
    <source>
        <dbReference type="Proteomes" id="UP000186513"/>
    </source>
</evidence>
<dbReference type="SMART" id="SM00267">
    <property type="entry name" value="GGDEF"/>
    <property type="match status" value="1"/>
</dbReference>
<dbReference type="InterPro" id="IPR001633">
    <property type="entry name" value="EAL_dom"/>
</dbReference>
<evidence type="ECO:0000313" key="5">
    <source>
        <dbReference type="EMBL" id="SFZ76913.1"/>
    </source>
</evidence>
<dbReference type="Pfam" id="PF08448">
    <property type="entry name" value="PAS_4"/>
    <property type="match status" value="1"/>
</dbReference>
<dbReference type="PANTHER" id="PTHR44757">
    <property type="entry name" value="DIGUANYLATE CYCLASE DGCP"/>
    <property type="match status" value="1"/>
</dbReference>
<dbReference type="Pfam" id="PF00990">
    <property type="entry name" value="GGDEF"/>
    <property type="match status" value="1"/>
</dbReference>
<dbReference type="SUPFAM" id="SSF55073">
    <property type="entry name" value="Nucleotide cyclase"/>
    <property type="match status" value="1"/>
</dbReference>
<dbReference type="CDD" id="cd01948">
    <property type="entry name" value="EAL"/>
    <property type="match status" value="1"/>
</dbReference>
<proteinExistence type="predicted"/>
<dbReference type="InterPro" id="IPR035965">
    <property type="entry name" value="PAS-like_dom_sf"/>
</dbReference>
<dbReference type="InterPro" id="IPR013656">
    <property type="entry name" value="PAS_4"/>
</dbReference>
<dbReference type="InterPro" id="IPR052155">
    <property type="entry name" value="Biofilm_reg_signaling"/>
</dbReference>
<name>A0A1K2HK47_9NEIS</name>
<dbReference type="InterPro" id="IPR035919">
    <property type="entry name" value="EAL_sf"/>
</dbReference>